<keyword evidence="1" id="KW-0808">Transferase</keyword>
<gene>
    <name evidence="3" type="primary">MET3_2</name>
    <name evidence="3" type="ORF">GP486_006087</name>
</gene>
<dbReference type="GO" id="GO:0004781">
    <property type="term" value="F:sulfate adenylyltransferase (ATP) activity"/>
    <property type="evidence" value="ECO:0007669"/>
    <property type="project" value="TreeGrafter"/>
</dbReference>
<dbReference type="AlphaFoldDB" id="A0A9P8L815"/>
<evidence type="ECO:0000256" key="1">
    <source>
        <dbReference type="ARBA" id="ARBA00022679"/>
    </source>
</evidence>
<dbReference type="EMBL" id="JAGHQM010001280">
    <property type="protein sequence ID" value="KAH0555969.1"/>
    <property type="molecule type" value="Genomic_DNA"/>
</dbReference>
<sequence length="121" mass="13262">MANKPHGGVLKDLLARDALRHDQLATEAEKLPAIVLTERQLCDLELILSGGFSPLEGVLVVVTDLRLADGNLFSIPITLDVSQGQIDLLGIKPGARITLRDFRDDRHLAIISVEDVYKPDK</sequence>
<dbReference type="InterPro" id="IPR015947">
    <property type="entry name" value="PUA-like_sf"/>
</dbReference>
<accession>A0A9P8L815</accession>
<dbReference type="Pfam" id="PF14306">
    <property type="entry name" value="PUA_2"/>
    <property type="match status" value="1"/>
</dbReference>
<dbReference type="Proteomes" id="UP000750711">
    <property type="component" value="Unassembled WGS sequence"/>
</dbReference>
<keyword evidence="4" id="KW-1185">Reference proteome</keyword>
<organism evidence="3 4">
    <name type="scientific">Trichoglossum hirsutum</name>
    <dbReference type="NCBI Taxonomy" id="265104"/>
    <lineage>
        <taxon>Eukaryota</taxon>
        <taxon>Fungi</taxon>
        <taxon>Dikarya</taxon>
        <taxon>Ascomycota</taxon>
        <taxon>Pezizomycotina</taxon>
        <taxon>Geoglossomycetes</taxon>
        <taxon>Geoglossales</taxon>
        <taxon>Geoglossaceae</taxon>
        <taxon>Trichoglossum</taxon>
    </lineage>
</organism>
<dbReference type="GO" id="GO:0019379">
    <property type="term" value="P:sulfate assimilation, phosphoadenylyl sulfate reduction by phosphoadenylyl-sulfate reductase (thioredoxin)"/>
    <property type="evidence" value="ECO:0007669"/>
    <property type="project" value="TreeGrafter"/>
</dbReference>
<dbReference type="PANTHER" id="PTHR42700:SF1">
    <property type="entry name" value="SULFATE ADENYLYLTRANSFERASE"/>
    <property type="match status" value="1"/>
</dbReference>
<dbReference type="InterPro" id="IPR050512">
    <property type="entry name" value="Sulf_AdTrans/APS_kinase"/>
</dbReference>
<feature type="domain" description="ATP-sulfurylase PUA-like" evidence="2">
    <location>
        <begin position="4"/>
        <end position="121"/>
    </location>
</feature>
<dbReference type="Gene3D" id="3.10.400.10">
    <property type="entry name" value="Sulfate adenylyltransferase"/>
    <property type="match status" value="1"/>
</dbReference>
<evidence type="ECO:0000313" key="3">
    <source>
        <dbReference type="EMBL" id="KAH0555969.1"/>
    </source>
</evidence>
<reference evidence="3" key="1">
    <citation type="submission" date="2021-03" db="EMBL/GenBank/DDBJ databases">
        <title>Comparative genomics and phylogenomic investigation of the class Geoglossomycetes provide insights into ecological specialization and systematics.</title>
        <authorList>
            <person name="Melie T."/>
            <person name="Pirro S."/>
            <person name="Miller A.N."/>
            <person name="Quandt A."/>
        </authorList>
    </citation>
    <scope>NUCLEOTIDE SEQUENCE</scope>
    <source>
        <strain evidence="3">CAQ_001_2017</strain>
    </source>
</reference>
<evidence type="ECO:0000259" key="2">
    <source>
        <dbReference type="Pfam" id="PF14306"/>
    </source>
</evidence>
<dbReference type="InterPro" id="IPR025980">
    <property type="entry name" value="ATP-Sase_PUA-like_dom"/>
</dbReference>
<dbReference type="PANTHER" id="PTHR42700">
    <property type="entry name" value="SULFATE ADENYLYLTRANSFERASE"/>
    <property type="match status" value="1"/>
</dbReference>
<comment type="caution">
    <text evidence="3">The sequence shown here is derived from an EMBL/GenBank/DDBJ whole genome shotgun (WGS) entry which is preliminary data.</text>
</comment>
<keyword evidence="3" id="KW-0548">Nucleotidyltransferase</keyword>
<dbReference type="SUPFAM" id="SSF88697">
    <property type="entry name" value="PUA domain-like"/>
    <property type="match status" value="1"/>
</dbReference>
<dbReference type="GO" id="GO:0010134">
    <property type="term" value="P:sulfate assimilation via adenylyl sulfate reduction"/>
    <property type="evidence" value="ECO:0007669"/>
    <property type="project" value="TreeGrafter"/>
</dbReference>
<protein>
    <submittedName>
        <fullName evidence="3">Sulfate adenylyltransferase</fullName>
    </submittedName>
</protein>
<name>A0A9P8L815_9PEZI</name>
<proteinExistence type="predicted"/>
<dbReference type="GO" id="GO:0005737">
    <property type="term" value="C:cytoplasm"/>
    <property type="evidence" value="ECO:0007669"/>
    <property type="project" value="TreeGrafter"/>
</dbReference>
<evidence type="ECO:0000313" key="4">
    <source>
        <dbReference type="Proteomes" id="UP000750711"/>
    </source>
</evidence>